<reference evidence="1 2" key="1">
    <citation type="submission" date="2017-03" db="EMBL/GenBank/DDBJ databases">
        <title>Genomes of endolithic fungi from Antarctica.</title>
        <authorList>
            <person name="Coleine C."/>
            <person name="Masonjones S."/>
            <person name="Stajich J.E."/>
        </authorList>
    </citation>
    <scope>NUCLEOTIDE SEQUENCE [LARGE SCALE GENOMIC DNA]</scope>
    <source>
        <strain evidence="1 2">CCFEE 6314</strain>
    </source>
</reference>
<dbReference type="AlphaFoldDB" id="A0A438N3G1"/>
<dbReference type="VEuPathDB" id="FungiDB:PV10_03858"/>
<dbReference type="OrthoDB" id="10437677at2759"/>
<proteinExistence type="predicted"/>
<evidence type="ECO:0000313" key="2">
    <source>
        <dbReference type="Proteomes" id="UP000288859"/>
    </source>
</evidence>
<dbReference type="EMBL" id="NAJM01000024">
    <property type="protein sequence ID" value="RVX70281.1"/>
    <property type="molecule type" value="Genomic_DNA"/>
</dbReference>
<organism evidence="1 2">
    <name type="scientific">Exophiala mesophila</name>
    <name type="common">Black yeast-like fungus</name>
    <dbReference type="NCBI Taxonomy" id="212818"/>
    <lineage>
        <taxon>Eukaryota</taxon>
        <taxon>Fungi</taxon>
        <taxon>Dikarya</taxon>
        <taxon>Ascomycota</taxon>
        <taxon>Pezizomycotina</taxon>
        <taxon>Eurotiomycetes</taxon>
        <taxon>Chaetothyriomycetidae</taxon>
        <taxon>Chaetothyriales</taxon>
        <taxon>Herpotrichiellaceae</taxon>
        <taxon>Exophiala</taxon>
    </lineage>
</organism>
<name>A0A438N3G1_EXOME</name>
<protein>
    <submittedName>
        <fullName evidence="1">Uncharacterized protein</fullName>
    </submittedName>
</protein>
<evidence type="ECO:0000313" key="1">
    <source>
        <dbReference type="EMBL" id="RVX70281.1"/>
    </source>
</evidence>
<accession>A0A438N3G1</accession>
<comment type="caution">
    <text evidence="1">The sequence shown here is derived from an EMBL/GenBank/DDBJ whole genome shotgun (WGS) entry which is preliminary data.</text>
</comment>
<gene>
    <name evidence="1" type="ORF">B0A52_05614</name>
</gene>
<sequence length="453" mass="51241">MAPQFGHIMAWLLNAESDLDDEVQILRELAYESLQETAYFDVLSREEDERMNRGMSLQALYEEAYYDTLEQEEDDRMSREMALEALYEEAYYDTLEQEEDDRMSREMALEALYEEAYYDTLEQEDDRPVNDAIFERVEAVGKIIGISIDSIQSLVVLSGSVMHVMETFMKGSDVLAETIRTAVNGTETRTKTSKAVVEVVDALFKLSKALVEIVRKSINMAEAWTKTVEPLRQIFAFWFEDPEALTKAAGIAVDAVEAVLKVPETFIQAAWITIDLVETVPKITVAKTVRSAVNSVEASAKSVKVLSQTTKALVQGSKTLRSEVLTQLPSIREKAFEAMVEIVGERFISSFPGASIEISVLYWNRRLTEDYFQVSIYDDNLSSNEKRESLRCCKRLITNAGGVVREDLGAVLGLILFTLPDDVANPIKEDDEKFKGKIYTRFWHKTGNTRGSH</sequence>
<dbReference type="Proteomes" id="UP000288859">
    <property type="component" value="Unassembled WGS sequence"/>
</dbReference>